<evidence type="ECO:0000313" key="4">
    <source>
        <dbReference type="Proteomes" id="UP000523007"/>
    </source>
</evidence>
<protein>
    <submittedName>
        <fullName evidence="2">Uncharacterized protein</fullName>
    </submittedName>
</protein>
<dbReference type="EMBL" id="JACHJT010000002">
    <property type="protein sequence ID" value="MBB4934706.1"/>
    <property type="molecule type" value="Genomic_DNA"/>
</dbReference>
<organism evidence="2 4">
    <name type="scientific">Lipingzhangella halophila</name>
    <dbReference type="NCBI Taxonomy" id="1783352"/>
    <lineage>
        <taxon>Bacteria</taxon>
        <taxon>Bacillati</taxon>
        <taxon>Actinomycetota</taxon>
        <taxon>Actinomycetes</taxon>
        <taxon>Streptosporangiales</taxon>
        <taxon>Nocardiopsidaceae</taxon>
        <taxon>Lipingzhangella</taxon>
    </lineage>
</organism>
<evidence type="ECO:0000313" key="2">
    <source>
        <dbReference type="EMBL" id="MBB4929198.1"/>
    </source>
</evidence>
<reference evidence="2 4" key="1">
    <citation type="submission" date="2020-08" db="EMBL/GenBank/DDBJ databases">
        <title>Sequencing the genomes of 1000 actinobacteria strains.</title>
        <authorList>
            <person name="Klenk H.-P."/>
        </authorList>
    </citation>
    <scope>NUCLEOTIDE SEQUENCE [LARGE SCALE GENOMIC DNA]</scope>
    <source>
        <strain evidence="2 4">DSM 102030</strain>
    </source>
</reference>
<dbReference type="RefSeq" id="WP_184573480.1">
    <property type="nucleotide sequence ID" value="NZ_JACHJT010000001.1"/>
</dbReference>
<dbReference type="EMBL" id="JACHJT010000001">
    <property type="protein sequence ID" value="MBB4929198.1"/>
    <property type="molecule type" value="Genomic_DNA"/>
</dbReference>
<keyword evidence="4" id="KW-1185">Reference proteome</keyword>
<comment type="caution">
    <text evidence="2">The sequence shown here is derived from an EMBL/GenBank/DDBJ whole genome shotgun (WGS) entry which is preliminary data.</text>
</comment>
<gene>
    <name evidence="2" type="ORF">F4561_000018</name>
    <name evidence="3" type="ORF">F4561_005600</name>
</gene>
<evidence type="ECO:0000313" key="3">
    <source>
        <dbReference type="EMBL" id="MBB4934706.1"/>
    </source>
</evidence>
<dbReference type="AlphaFoldDB" id="A0A7W7RCQ2"/>
<dbReference type="Proteomes" id="UP000523007">
    <property type="component" value="Unassembled WGS sequence"/>
</dbReference>
<accession>A0A7W7RCQ2</accession>
<feature type="region of interest" description="Disordered" evidence="1">
    <location>
        <begin position="55"/>
        <end position="76"/>
    </location>
</feature>
<sequence length="76" mass="8043">MTENAPILPAIDEAGDRFRDMAIAGGGDPFFETDPREHPSAVTTPAVLQNRAIETFASDDRRADGDAMPGDVPSNG</sequence>
<evidence type="ECO:0000256" key="1">
    <source>
        <dbReference type="SAM" id="MobiDB-lite"/>
    </source>
</evidence>
<name>A0A7W7RCQ2_9ACTN</name>
<proteinExistence type="predicted"/>